<organism evidence="3 4">
    <name type="scientific">Streptomyces sporangiiformans</name>
    <dbReference type="NCBI Taxonomy" id="2315329"/>
    <lineage>
        <taxon>Bacteria</taxon>
        <taxon>Bacillati</taxon>
        <taxon>Actinomycetota</taxon>
        <taxon>Actinomycetes</taxon>
        <taxon>Kitasatosporales</taxon>
        <taxon>Streptomycetaceae</taxon>
        <taxon>Streptomyces</taxon>
    </lineage>
</organism>
<dbReference type="InterPro" id="IPR018702">
    <property type="entry name" value="DUF2207"/>
</dbReference>
<name>A0A505DMW6_9ACTN</name>
<dbReference type="EMBL" id="VCHX02000079">
    <property type="protein sequence ID" value="TPQ22686.1"/>
    <property type="molecule type" value="Genomic_DNA"/>
</dbReference>
<feature type="domain" description="DUF2207" evidence="2">
    <location>
        <begin position="25"/>
        <end position="76"/>
    </location>
</feature>
<dbReference type="Pfam" id="PF09972">
    <property type="entry name" value="DUF2207"/>
    <property type="match status" value="1"/>
</dbReference>
<evidence type="ECO:0000259" key="2">
    <source>
        <dbReference type="Pfam" id="PF09972"/>
    </source>
</evidence>
<evidence type="ECO:0000256" key="1">
    <source>
        <dbReference type="SAM" id="MobiDB-lite"/>
    </source>
</evidence>
<reference evidence="3 4" key="1">
    <citation type="submission" date="2019-06" db="EMBL/GenBank/DDBJ databases">
        <title>Streptomyces sporangiiformans sp. nov., a novel actinomycete isolated from soil in Mount Song.</title>
        <authorList>
            <person name="Han L."/>
        </authorList>
    </citation>
    <scope>NUCLEOTIDE SEQUENCE [LARGE SCALE GENOMIC DNA]</scope>
    <source>
        <strain evidence="3 4">NEAU-SSA 1</strain>
    </source>
</reference>
<feature type="region of interest" description="Disordered" evidence="1">
    <location>
        <begin position="92"/>
        <end position="119"/>
    </location>
</feature>
<evidence type="ECO:0000313" key="4">
    <source>
        <dbReference type="Proteomes" id="UP000317378"/>
    </source>
</evidence>
<gene>
    <name evidence="3" type="ORF">FGD71_008475</name>
</gene>
<dbReference type="RefSeq" id="WP_140935846.1">
    <property type="nucleotide sequence ID" value="NZ_QXMJ01000079.1"/>
</dbReference>
<keyword evidence="4" id="KW-1185">Reference proteome</keyword>
<accession>A0A505DMW6</accession>
<proteinExistence type="predicted"/>
<evidence type="ECO:0000313" key="3">
    <source>
        <dbReference type="EMBL" id="TPQ22686.1"/>
    </source>
</evidence>
<dbReference type="Proteomes" id="UP000317378">
    <property type="component" value="Unassembled WGS sequence"/>
</dbReference>
<sequence length="119" mass="12366">MAVAALLVGVAVTLEAVGGNTERVTSLWTGAETSQDGSAHITEVIDYDFGSGERRGIFREVPGLSPDAEVTVTSASAPVPYELIDLGSQTRIRIGDPSHGQRPPPLPDPVLAQELTSAG</sequence>
<comment type="caution">
    <text evidence="3">The sequence shown here is derived from an EMBL/GenBank/DDBJ whole genome shotgun (WGS) entry which is preliminary data.</text>
</comment>
<dbReference type="AlphaFoldDB" id="A0A505DMW6"/>
<protein>
    <submittedName>
        <fullName evidence="3">DUF2207 domain-containing protein</fullName>
    </submittedName>
</protein>